<accession>A0A150FZE1</accession>
<keyword evidence="2" id="KW-1185">Reference proteome</keyword>
<reference evidence="2" key="1">
    <citation type="journal article" date="2016" name="Nat. Commun.">
        <title>The Gonium pectorale genome demonstrates co-option of cell cycle regulation during the evolution of multicellularity.</title>
        <authorList>
            <person name="Hanschen E.R."/>
            <person name="Marriage T.N."/>
            <person name="Ferris P.J."/>
            <person name="Hamaji T."/>
            <person name="Toyoda A."/>
            <person name="Fujiyama A."/>
            <person name="Neme R."/>
            <person name="Noguchi H."/>
            <person name="Minakuchi Y."/>
            <person name="Suzuki M."/>
            <person name="Kawai-Toyooka H."/>
            <person name="Smith D.R."/>
            <person name="Sparks H."/>
            <person name="Anderson J."/>
            <person name="Bakaric R."/>
            <person name="Luria V."/>
            <person name="Karger A."/>
            <person name="Kirschner M.W."/>
            <person name="Durand P.M."/>
            <person name="Michod R.E."/>
            <person name="Nozaki H."/>
            <person name="Olson B.J."/>
        </authorList>
    </citation>
    <scope>NUCLEOTIDE SEQUENCE [LARGE SCALE GENOMIC DNA]</scope>
    <source>
        <strain evidence="2">NIES-2863</strain>
    </source>
</reference>
<dbReference type="Proteomes" id="UP000075714">
    <property type="component" value="Unassembled WGS sequence"/>
</dbReference>
<gene>
    <name evidence="1" type="ORF">GPECTOR_147g14</name>
</gene>
<evidence type="ECO:0000313" key="1">
    <source>
        <dbReference type="EMBL" id="KXZ42430.1"/>
    </source>
</evidence>
<dbReference type="AlphaFoldDB" id="A0A150FZE1"/>
<evidence type="ECO:0000313" key="2">
    <source>
        <dbReference type="Proteomes" id="UP000075714"/>
    </source>
</evidence>
<sequence>MSAPSADPSSGVSTTMSTAVDADDVYSSRFATAFSAHFVDGDPARDFVLSVRAVFPWLGLASVEEVYPLLHRALEQGRNFIADPSYLLTMQGFRRLCQATGMRQSLQAVEFYMQLEDAALRRTREQLTQCAKELSELTRLELVCYLRPLKP</sequence>
<name>A0A150FZE1_GONPE</name>
<proteinExistence type="predicted"/>
<organism evidence="1 2">
    <name type="scientific">Gonium pectorale</name>
    <name type="common">Green alga</name>
    <dbReference type="NCBI Taxonomy" id="33097"/>
    <lineage>
        <taxon>Eukaryota</taxon>
        <taxon>Viridiplantae</taxon>
        <taxon>Chlorophyta</taxon>
        <taxon>core chlorophytes</taxon>
        <taxon>Chlorophyceae</taxon>
        <taxon>CS clade</taxon>
        <taxon>Chlamydomonadales</taxon>
        <taxon>Volvocaceae</taxon>
        <taxon>Gonium</taxon>
    </lineage>
</organism>
<dbReference type="EMBL" id="LSYV01000147">
    <property type="protein sequence ID" value="KXZ42430.1"/>
    <property type="molecule type" value="Genomic_DNA"/>
</dbReference>
<protein>
    <submittedName>
        <fullName evidence="1">Uncharacterized protein</fullName>
    </submittedName>
</protein>
<comment type="caution">
    <text evidence="1">The sequence shown here is derived from an EMBL/GenBank/DDBJ whole genome shotgun (WGS) entry which is preliminary data.</text>
</comment>